<name>A0A0P1AFP5_PLAHL</name>
<dbReference type="AlphaFoldDB" id="A0A0P1AFP5"/>
<evidence type="ECO:0000313" key="1">
    <source>
        <dbReference type="EMBL" id="CEG39460.1"/>
    </source>
</evidence>
<dbReference type="EMBL" id="CCYD01000428">
    <property type="protein sequence ID" value="CEG39460.1"/>
    <property type="molecule type" value="Genomic_DNA"/>
</dbReference>
<keyword evidence="2" id="KW-1185">Reference proteome</keyword>
<sequence>MARNPWGPHPVLLPAPFEIVFKENDKRCSMLASLGAAPNFDVYWITTELPQSWFCIDIRKMSICFQMLVSEHDGRTRDDTNTALKLFEGYLKELTYNELRKNFAFGDPVHVVFLRPKLTCRLRDESERV</sequence>
<dbReference type="Proteomes" id="UP000054928">
    <property type="component" value="Unassembled WGS sequence"/>
</dbReference>
<protein>
    <submittedName>
        <fullName evidence="1">Uncharacterized protein</fullName>
    </submittedName>
</protein>
<evidence type="ECO:0000313" key="2">
    <source>
        <dbReference type="Proteomes" id="UP000054928"/>
    </source>
</evidence>
<reference evidence="2" key="1">
    <citation type="submission" date="2014-09" db="EMBL/GenBank/DDBJ databases">
        <authorList>
            <person name="Sharma Rahul"/>
            <person name="Thines Marco"/>
        </authorList>
    </citation>
    <scope>NUCLEOTIDE SEQUENCE [LARGE SCALE GENOMIC DNA]</scope>
</reference>
<proteinExistence type="predicted"/>
<dbReference type="RefSeq" id="XP_024575829.1">
    <property type="nucleotide sequence ID" value="XM_024725009.1"/>
</dbReference>
<accession>A0A0P1AFP5</accession>
<dbReference type="GeneID" id="36404760"/>
<organism evidence="1 2">
    <name type="scientific">Plasmopara halstedii</name>
    <name type="common">Downy mildew of sunflower</name>
    <dbReference type="NCBI Taxonomy" id="4781"/>
    <lineage>
        <taxon>Eukaryota</taxon>
        <taxon>Sar</taxon>
        <taxon>Stramenopiles</taxon>
        <taxon>Oomycota</taxon>
        <taxon>Peronosporomycetes</taxon>
        <taxon>Peronosporales</taxon>
        <taxon>Peronosporaceae</taxon>
        <taxon>Plasmopara</taxon>
    </lineage>
</organism>